<reference evidence="3 4" key="1">
    <citation type="journal article" date="2019" name="Int. J. Syst. Evol. Microbiol.">
        <title>The Global Catalogue of Microorganisms (GCM) 10K type strain sequencing project: providing services to taxonomists for standard genome sequencing and annotation.</title>
        <authorList>
            <consortium name="The Broad Institute Genomics Platform"/>
            <consortium name="The Broad Institute Genome Sequencing Center for Infectious Disease"/>
            <person name="Wu L."/>
            <person name="Ma J."/>
        </authorList>
    </citation>
    <scope>NUCLEOTIDE SEQUENCE [LARGE SCALE GENOMIC DNA]</scope>
    <source>
        <strain evidence="3 4">JCM 1405</strain>
    </source>
</reference>
<gene>
    <name evidence="3" type="ORF">GCM10008905_00810</name>
</gene>
<evidence type="ECO:0000313" key="4">
    <source>
        <dbReference type="Proteomes" id="UP001500339"/>
    </source>
</evidence>
<dbReference type="PROSITE" id="PS51186">
    <property type="entry name" value="GNAT"/>
    <property type="match status" value="1"/>
</dbReference>
<comment type="caution">
    <text evidence="3">The sequence shown here is derived from an EMBL/GenBank/DDBJ whole genome shotgun (WGS) entry which is preliminary data.</text>
</comment>
<dbReference type="Proteomes" id="UP001500339">
    <property type="component" value="Unassembled WGS sequence"/>
</dbReference>
<dbReference type="CDD" id="cd04301">
    <property type="entry name" value="NAT_SF"/>
    <property type="match status" value="1"/>
</dbReference>
<dbReference type="PANTHER" id="PTHR13947:SF37">
    <property type="entry name" value="LD18367P"/>
    <property type="match status" value="1"/>
</dbReference>
<dbReference type="SUPFAM" id="SSF55729">
    <property type="entry name" value="Acyl-CoA N-acyltransferases (Nat)"/>
    <property type="match status" value="1"/>
</dbReference>
<evidence type="ECO:0000256" key="1">
    <source>
        <dbReference type="ARBA" id="ARBA00022679"/>
    </source>
</evidence>
<keyword evidence="1" id="KW-0808">Transferase</keyword>
<evidence type="ECO:0000259" key="2">
    <source>
        <dbReference type="PROSITE" id="PS51186"/>
    </source>
</evidence>
<dbReference type="PANTHER" id="PTHR13947">
    <property type="entry name" value="GNAT FAMILY N-ACETYLTRANSFERASE"/>
    <property type="match status" value="1"/>
</dbReference>
<dbReference type="InterPro" id="IPR000182">
    <property type="entry name" value="GNAT_dom"/>
</dbReference>
<feature type="domain" description="N-acetyltransferase" evidence="2">
    <location>
        <begin position="22"/>
        <end position="188"/>
    </location>
</feature>
<organism evidence="3 4">
    <name type="scientific">Clostridium malenominatum</name>
    <dbReference type="NCBI Taxonomy" id="1539"/>
    <lineage>
        <taxon>Bacteria</taxon>
        <taxon>Bacillati</taxon>
        <taxon>Bacillota</taxon>
        <taxon>Clostridia</taxon>
        <taxon>Eubacteriales</taxon>
        <taxon>Clostridiaceae</taxon>
        <taxon>Clostridium</taxon>
    </lineage>
</organism>
<sequence length="191" mass="22014">MNRIQTFDKAVKKLDSNDYIIEKGRRNDIDELEVLYDNLNDYLELGTNYPGWLKGVYPIRETAVNGIQNNNLFVLKINNEIAGSVILNHEPEIAYGQVTWGIEVDYKDIIVIHTLVVHPKYMNNGVGKKLMDFSRKYSIEQEIKAIRLDVSIHNTPAISLYEKCGYKHVGTVDLGLNIPELVWFKLYEKVL</sequence>
<name>A0ABN1IKS8_9CLOT</name>
<dbReference type="Pfam" id="PF00583">
    <property type="entry name" value="Acetyltransf_1"/>
    <property type="match status" value="1"/>
</dbReference>
<keyword evidence="4" id="KW-1185">Reference proteome</keyword>
<dbReference type="InterPro" id="IPR050769">
    <property type="entry name" value="NAT_camello-type"/>
</dbReference>
<proteinExistence type="predicted"/>
<dbReference type="EMBL" id="BAAACF010000001">
    <property type="protein sequence ID" value="GAA0716411.1"/>
    <property type="molecule type" value="Genomic_DNA"/>
</dbReference>
<protein>
    <submittedName>
        <fullName evidence="3">GNAT family N-acetyltransferase</fullName>
    </submittedName>
</protein>
<evidence type="ECO:0000313" key="3">
    <source>
        <dbReference type="EMBL" id="GAA0716411.1"/>
    </source>
</evidence>
<dbReference type="InterPro" id="IPR016181">
    <property type="entry name" value="Acyl_CoA_acyltransferase"/>
</dbReference>
<accession>A0ABN1IKS8</accession>
<dbReference type="Gene3D" id="3.40.630.30">
    <property type="match status" value="1"/>
</dbReference>
<dbReference type="RefSeq" id="WP_343765257.1">
    <property type="nucleotide sequence ID" value="NZ_BAAACF010000001.1"/>
</dbReference>